<feature type="domain" description="Arf-GAP" evidence="5">
    <location>
        <begin position="259"/>
        <end position="371"/>
    </location>
</feature>
<feature type="region of interest" description="Disordered" evidence="4">
    <location>
        <begin position="164"/>
        <end position="254"/>
    </location>
</feature>
<keyword evidence="3" id="KW-0479">Metal-binding</keyword>
<dbReference type="InterPro" id="IPR013809">
    <property type="entry name" value="ENTH"/>
</dbReference>
<dbReference type="PANTHER" id="PTHR12276:SF45">
    <property type="entry name" value="CLATHRIN INTERACTOR 1"/>
    <property type="match status" value="1"/>
</dbReference>
<feature type="domain" description="ENTH" evidence="6">
    <location>
        <begin position="37"/>
        <end position="170"/>
    </location>
</feature>
<keyword evidence="3" id="KW-0863">Zinc-finger</keyword>
<name>A0ABP1FUN2_9CHLO</name>
<dbReference type="Proteomes" id="UP001497392">
    <property type="component" value="Unassembled WGS sequence"/>
</dbReference>
<feature type="compositionally biased region" description="Polar residues" evidence="4">
    <location>
        <begin position="585"/>
        <end position="595"/>
    </location>
</feature>
<protein>
    <submittedName>
        <fullName evidence="7">G4068 protein</fullName>
    </submittedName>
</protein>
<reference evidence="7 8" key="1">
    <citation type="submission" date="2024-06" db="EMBL/GenBank/DDBJ databases">
        <authorList>
            <person name="Kraege A."/>
            <person name="Thomma B."/>
        </authorList>
    </citation>
    <scope>NUCLEOTIDE SEQUENCE [LARGE SCALE GENOMIC DNA]</scope>
</reference>
<dbReference type="SMART" id="SM00105">
    <property type="entry name" value="ArfGap"/>
    <property type="match status" value="1"/>
</dbReference>
<dbReference type="CDD" id="cd03571">
    <property type="entry name" value="ENTH"/>
    <property type="match status" value="1"/>
</dbReference>
<proteinExistence type="predicted"/>
<feature type="compositionally biased region" description="Basic and acidic residues" evidence="4">
    <location>
        <begin position="164"/>
        <end position="179"/>
    </location>
</feature>
<evidence type="ECO:0000313" key="8">
    <source>
        <dbReference type="Proteomes" id="UP001497392"/>
    </source>
</evidence>
<dbReference type="SMART" id="SM00273">
    <property type="entry name" value="ENTH"/>
    <property type="match status" value="1"/>
</dbReference>
<feature type="compositionally biased region" description="Low complexity" evidence="4">
    <location>
        <begin position="398"/>
        <end position="415"/>
    </location>
</feature>
<feature type="compositionally biased region" description="Polar residues" evidence="4">
    <location>
        <begin position="765"/>
        <end position="779"/>
    </location>
</feature>
<keyword evidence="8" id="KW-1185">Reference proteome</keyword>
<dbReference type="Pfam" id="PF01417">
    <property type="entry name" value="ENTH"/>
    <property type="match status" value="1"/>
</dbReference>
<dbReference type="PROSITE" id="PS50115">
    <property type="entry name" value="ARFGAP"/>
    <property type="match status" value="1"/>
</dbReference>
<dbReference type="SUPFAM" id="SSF57863">
    <property type="entry name" value="ArfGap/RecO-like zinc finger"/>
    <property type="match status" value="1"/>
</dbReference>
<dbReference type="Gene3D" id="1.10.220.150">
    <property type="entry name" value="Arf GTPase activating protein"/>
    <property type="match status" value="1"/>
</dbReference>
<feature type="compositionally biased region" description="Low complexity" evidence="4">
    <location>
        <begin position="190"/>
        <end position="201"/>
    </location>
</feature>
<evidence type="ECO:0000259" key="5">
    <source>
        <dbReference type="PROSITE" id="PS50115"/>
    </source>
</evidence>
<dbReference type="InterPro" id="IPR037278">
    <property type="entry name" value="ARFGAP/RecO"/>
</dbReference>
<keyword evidence="3" id="KW-0862">Zinc</keyword>
<accession>A0ABP1FUN2</accession>
<organism evidence="7 8">
    <name type="scientific">Coccomyxa viridis</name>
    <dbReference type="NCBI Taxonomy" id="1274662"/>
    <lineage>
        <taxon>Eukaryota</taxon>
        <taxon>Viridiplantae</taxon>
        <taxon>Chlorophyta</taxon>
        <taxon>core chlorophytes</taxon>
        <taxon>Trebouxiophyceae</taxon>
        <taxon>Trebouxiophyceae incertae sedis</taxon>
        <taxon>Coccomyxaceae</taxon>
        <taxon>Coccomyxa</taxon>
    </lineage>
</organism>
<feature type="compositionally biased region" description="Polar residues" evidence="4">
    <location>
        <begin position="235"/>
        <end position="245"/>
    </location>
</feature>
<dbReference type="EMBL" id="CAXHTA020000005">
    <property type="protein sequence ID" value="CAL5221812.1"/>
    <property type="molecule type" value="Genomic_DNA"/>
</dbReference>
<sequence>MGLSLQNKPVDLREYTLSAYKEGAAWLRDYVTAIKNGQLHPYTKLERKAREATRNEPWGPTGTVLNELAQACCEPSDCQIVFAVIQLRLGYPPVKWRNVYKALTLLEFLLKRGPENCVRIAKQDLLYRLQDLEGFQFVAPDGKDLGANVRLRAQAVHALAKDERRLKEERESFRSRRQEYSGFSRGDMLSGQGSAAAGSASLRRSMRPSTRSDGGGDSSSYSNYTAPSAAAGEATPQSKLQSSSRGAGEMKGVSMEDNKKQLAALKQLLERPENRACADCSGGGAASRASWASINTGVFICMRCAGIHRGLGVHISKVRSCTLDTWLPEQVQFMARTGNAAANAHFEARLDPSQKPSYYSPELEAFIRRKYNGEYAKEGEEWPPAEAFSDAPEEDHTSTALSQQAQSSSRSSLSRPPGFVRQTQSVQEDEGFGESAFTGPGLQRAPSAPNLMDFGADTPTPPGSAGSAGHLESSSESIPIRQHTHQGVGMDEFEQLMAASAQPDLLDDHGVMSSARGHEDAMTPEPVMHSRQMNALGITPPRSLLSSFTAAARSGQAMSAADASEFGPPTDFSAPGGSHAARSSAGLSSVQSPGTTYGFRPEAAAQPGAASAYPGLHEIGSLSSASQQPQATSAAPQMSYRALEAGQAGQMSGMGRASYGPRSARELSFEGEPAPQWELSTACAPPPPGAIYSAGFSANMQSVLQQHLQPLPNPSSAIAPLAKAAGKPYRPPGIPGGPPDQALVPTRQQQAFAPAEDAWYAQAARNSRPNAQQPLQNNRALPKVQGPRRGSSDPSGYVMEDLLAHAVDNMRIKNVSKTQLARRAEQPKPSLLEQKMGARISVAKG</sequence>
<comment type="subcellular location">
    <subcellularLocation>
        <location evidence="1">Cytoplasmic vesicle</location>
        <location evidence="1">Clathrin-coated vesicle</location>
    </subcellularLocation>
</comment>
<dbReference type="Gene3D" id="1.25.40.90">
    <property type="match status" value="1"/>
</dbReference>
<gene>
    <name evidence="7" type="primary">g4068</name>
    <name evidence="7" type="ORF">VP750_LOCUS3471</name>
</gene>
<feature type="region of interest" description="Disordered" evidence="4">
    <location>
        <begin position="559"/>
        <end position="601"/>
    </location>
</feature>
<evidence type="ECO:0000256" key="3">
    <source>
        <dbReference type="PROSITE-ProRule" id="PRU00288"/>
    </source>
</evidence>
<dbReference type="SUPFAM" id="SSF48464">
    <property type="entry name" value="ENTH/VHS domain"/>
    <property type="match status" value="1"/>
</dbReference>
<feature type="region of interest" description="Disordered" evidence="4">
    <location>
        <begin position="379"/>
        <end position="476"/>
    </location>
</feature>
<evidence type="ECO:0000256" key="4">
    <source>
        <dbReference type="SAM" id="MobiDB-lite"/>
    </source>
</evidence>
<dbReference type="CDD" id="cd08204">
    <property type="entry name" value="ArfGap"/>
    <property type="match status" value="1"/>
</dbReference>
<evidence type="ECO:0000256" key="1">
    <source>
        <dbReference type="ARBA" id="ARBA00004132"/>
    </source>
</evidence>
<evidence type="ECO:0000256" key="2">
    <source>
        <dbReference type="ARBA" id="ARBA00023329"/>
    </source>
</evidence>
<dbReference type="PANTHER" id="PTHR12276">
    <property type="entry name" value="EPSIN/ENT-RELATED"/>
    <property type="match status" value="1"/>
</dbReference>
<dbReference type="InterPro" id="IPR008942">
    <property type="entry name" value="ENTH_VHS"/>
</dbReference>
<feature type="region of interest" description="Disordered" evidence="4">
    <location>
        <begin position="765"/>
        <end position="796"/>
    </location>
</feature>
<dbReference type="InterPro" id="IPR038508">
    <property type="entry name" value="ArfGAP_dom_sf"/>
</dbReference>
<dbReference type="PROSITE" id="PS50942">
    <property type="entry name" value="ENTH"/>
    <property type="match status" value="1"/>
</dbReference>
<comment type="caution">
    <text evidence="7">The sequence shown here is derived from an EMBL/GenBank/DDBJ whole genome shotgun (WGS) entry which is preliminary data.</text>
</comment>
<feature type="region of interest" description="Disordered" evidence="4">
    <location>
        <begin position="651"/>
        <end position="682"/>
    </location>
</feature>
<evidence type="ECO:0000313" key="7">
    <source>
        <dbReference type="EMBL" id="CAL5221812.1"/>
    </source>
</evidence>
<keyword evidence="2" id="KW-0968">Cytoplasmic vesicle</keyword>
<evidence type="ECO:0000259" key="6">
    <source>
        <dbReference type="PROSITE" id="PS50942"/>
    </source>
</evidence>
<dbReference type="PRINTS" id="PR00405">
    <property type="entry name" value="REVINTRACTNG"/>
</dbReference>
<dbReference type="Pfam" id="PF01412">
    <property type="entry name" value="ArfGap"/>
    <property type="match status" value="1"/>
</dbReference>
<dbReference type="InterPro" id="IPR001164">
    <property type="entry name" value="ArfGAP_dom"/>
</dbReference>